<evidence type="ECO:0000256" key="1">
    <source>
        <dbReference type="SAM" id="SignalP"/>
    </source>
</evidence>
<dbReference type="EMBL" id="JAPZVI010000011">
    <property type="protein sequence ID" value="MCZ8402823.1"/>
    <property type="molecule type" value="Genomic_DNA"/>
</dbReference>
<protein>
    <recommendedName>
        <fullName evidence="4">Lipoprotein</fullName>
    </recommendedName>
</protein>
<feature type="signal peptide" evidence="1">
    <location>
        <begin position="1"/>
        <end position="22"/>
    </location>
</feature>
<evidence type="ECO:0008006" key="4">
    <source>
        <dbReference type="Google" id="ProtNLM"/>
    </source>
</evidence>
<name>A0A0D6FV11_ALCXX</name>
<keyword evidence="1" id="KW-0732">Signal</keyword>
<proteinExistence type="predicted"/>
<sequence length="168" mass="18216">MSSVYLRSAGVACALLILAGCAARKPASITEAQPEGPPKPAACVPAKSGDPMIGTWYSNSRPKGVSGDFQALTVLYADGRMAYETQLKIGRKTRPALRETGCWSVVDGVYTMQTTQSNGEIVDAADPIYVNRYRVEKVEQAKLTLRELKSGGQVVTARRMPQGYRLPY</sequence>
<dbReference type="KEGG" id="axx:ERS451415_00654"/>
<organism evidence="2 3">
    <name type="scientific">Alcaligenes xylosoxydans xylosoxydans</name>
    <name type="common">Achromobacter xylosoxidans</name>
    <dbReference type="NCBI Taxonomy" id="85698"/>
    <lineage>
        <taxon>Bacteria</taxon>
        <taxon>Pseudomonadati</taxon>
        <taxon>Pseudomonadota</taxon>
        <taxon>Betaproteobacteria</taxon>
        <taxon>Burkholderiales</taxon>
        <taxon>Alcaligenaceae</taxon>
        <taxon>Achromobacter</taxon>
    </lineage>
</organism>
<dbReference type="PROSITE" id="PS51257">
    <property type="entry name" value="PROKAR_LIPOPROTEIN"/>
    <property type="match status" value="1"/>
</dbReference>
<evidence type="ECO:0000313" key="3">
    <source>
        <dbReference type="Proteomes" id="UP001141992"/>
    </source>
</evidence>
<dbReference type="eggNOG" id="ENOG5030150">
    <property type="taxonomic scope" value="Bacteria"/>
</dbReference>
<gene>
    <name evidence="2" type="ORF">O9570_15325</name>
</gene>
<dbReference type="RefSeq" id="WP_006388624.1">
    <property type="nucleotide sequence ID" value="NZ_CP014028.1"/>
</dbReference>
<reference evidence="2" key="1">
    <citation type="submission" date="2022-12" db="EMBL/GenBank/DDBJ databases">
        <authorList>
            <person name="Voronina O.L."/>
            <person name="Kunda M.S."/>
            <person name="Ryzhova N."/>
            <person name="Aksenova E.I."/>
        </authorList>
    </citation>
    <scope>NUCLEOTIDE SEQUENCE</scope>
    <source>
        <strain evidence="2">SCCH136:Ach223948</strain>
    </source>
</reference>
<dbReference type="Proteomes" id="UP001141992">
    <property type="component" value="Unassembled WGS sequence"/>
</dbReference>
<evidence type="ECO:0000313" key="2">
    <source>
        <dbReference type="EMBL" id="MCZ8402823.1"/>
    </source>
</evidence>
<comment type="caution">
    <text evidence="2">The sequence shown here is derived from an EMBL/GenBank/DDBJ whole genome shotgun (WGS) entry which is preliminary data.</text>
</comment>
<dbReference type="AlphaFoldDB" id="A0A0D6FV11"/>
<feature type="chain" id="PRO_5041037807" description="Lipoprotein" evidence="1">
    <location>
        <begin position="23"/>
        <end position="168"/>
    </location>
</feature>
<accession>A0A0D6FV11</accession>
<dbReference type="GeneID" id="75274288"/>